<organism evidence="2 3">
    <name type="scientific">Durusdinium trenchii</name>
    <dbReference type="NCBI Taxonomy" id="1381693"/>
    <lineage>
        <taxon>Eukaryota</taxon>
        <taxon>Sar</taxon>
        <taxon>Alveolata</taxon>
        <taxon>Dinophyceae</taxon>
        <taxon>Suessiales</taxon>
        <taxon>Symbiodiniaceae</taxon>
        <taxon>Durusdinium</taxon>
    </lineage>
</organism>
<gene>
    <name evidence="1" type="ORF">SCF082_LOCUS46416</name>
    <name evidence="2" type="ORF">SCF082_LOCUS46567</name>
</gene>
<sequence length="143" mass="16350">MDTGVVGSWIMLQMMPNISYKFWVDEIAEGGRGLVLSRDPRKGFTVYLYCRPIKPVLADLVMMDGDQDGILLYTFTKSFTGDWLASGEISDDETVASIYTRFQSALKEPKNRSAWDISMSRFMHRGQTVKNSNMKLKKLHLKK</sequence>
<protein>
    <submittedName>
        <fullName evidence="2">Uncharacterized protein</fullName>
    </submittedName>
</protein>
<reference evidence="2 3" key="1">
    <citation type="submission" date="2024-02" db="EMBL/GenBank/DDBJ databases">
        <authorList>
            <person name="Chen Y."/>
            <person name="Shah S."/>
            <person name="Dougan E. K."/>
            <person name="Thang M."/>
            <person name="Chan C."/>
        </authorList>
    </citation>
    <scope>NUCLEOTIDE SEQUENCE [LARGE SCALE GENOMIC DNA]</scope>
</reference>
<dbReference type="Proteomes" id="UP001642464">
    <property type="component" value="Unassembled WGS sequence"/>
</dbReference>
<evidence type="ECO:0000313" key="3">
    <source>
        <dbReference type="Proteomes" id="UP001642464"/>
    </source>
</evidence>
<evidence type="ECO:0000313" key="2">
    <source>
        <dbReference type="EMBL" id="CAK9099431.1"/>
    </source>
</evidence>
<name>A0ABP0RJV2_9DINO</name>
<dbReference type="EMBL" id="CAXAMM010041374">
    <property type="protein sequence ID" value="CAK9099064.1"/>
    <property type="molecule type" value="Genomic_DNA"/>
</dbReference>
<dbReference type="EMBL" id="CAXAMM010041451">
    <property type="protein sequence ID" value="CAK9099431.1"/>
    <property type="molecule type" value="Genomic_DNA"/>
</dbReference>
<comment type="caution">
    <text evidence="2">The sequence shown here is derived from an EMBL/GenBank/DDBJ whole genome shotgun (WGS) entry which is preliminary data.</text>
</comment>
<proteinExistence type="predicted"/>
<keyword evidence="3" id="KW-1185">Reference proteome</keyword>
<accession>A0ABP0RJV2</accession>
<evidence type="ECO:0000313" key="1">
    <source>
        <dbReference type="EMBL" id="CAK9099064.1"/>
    </source>
</evidence>